<dbReference type="Pfam" id="PF09981">
    <property type="entry name" value="DUF2218"/>
    <property type="match status" value="1"/>
</dbReference>
<evidence type="ECO:0000313" key="2">
    <source>
        <dbReference type="Proteomes" id="UP000431401"/>
    </source>
</evidence>
<reference evidence="1 2" key="1">
    <citation type="submission" date="2019-10" db="EMBL/GenBank/DDBJ databases">
        <title>Nocardia macrotermitis sp. nov. and Nocardia aurantia sp. nov., isolated from the gut of fungus growing-termite Macrotermes natalensis.</title>
        <authorList>
            <person name="Benndorf R."/>
            <person name="Schwitalla J."/>
            <person name="Martin K."/>
            <person name="De Beer W."/>
            <person name="Kaster A.-K."/>
            <person name="Vollmers J."/>
            <person name="Poulsen M."/>
            <person name="Beemelmanns C."/>
        </authorList>
    </citation>
    <scope>NUCLEOTIDE SEQUENCE [LARGE SCALE GENOMIC DNA]</scope>
    <source>
        <strain evidence="1 2">RB56</strain>
    </source>
</reference>
<proteinExistence type="predicted"/>
<keyword evidence="2" id="KW-1185">Reference proteome</keyword>
<dbReference type="Gene3D" id="3.30.310.50">
    <property type="entry name" value="Alpha-D-phosphohexomutase, C-terminal domain"/>
    <property type="match status" value="1"/>
</dbReference>
<comment type="caution">
    <text evidence="1">The sequence shown here is derived from an EMBL/GenBank/DDBJ whole genome shotgun (WGS) entry which is preliminary data.</text>
</comment>
<dbReference type="Proteomes" id="UP000431401">
    <property type="component" value="Unassembled WGS sequence"/>
</dbReference>
<protein>
    <recommendedName>
        <fullName evidence="3">DUF2218 domain-containing protein</fullName>
    </recommendedName>
</protein>
<sequence>MPVLHARIATDRSARYLAQFCRHAAAMGDGRAHRFRGHGAAGPVPPADEPVQAVAVGGGGVTGGARVTAQWDDTTGQVIFDPWGRADLTAGPGVLSIRLDAVDEAAATRLCAVIAADLHRFGRLSVEWVAAETDCAAEDPK</sequence>
<dbReference type="EMBL" id="WEGI01000014">
    <property type="protein sequence ID" value="MQY30471.1"/>
    <property type="molecule type" value="Genomic_DNA"/>
</dbReference>
<gene>
    <name evidence="1" type="ORF">NRB56_60730</name>
</gene>
<accession>A0A7K0DXN5</accession>
<dbReference type="RefSeq" id="WP_153347749.1">
    <property type="nucleotide sequence ID" value="NZ_WEGI01000014.1"/>
</dbReference>
<evidence type="ECO:0008006" key="3">
    <source>
        <dbReference type="Google" id="ProtNLM"/>
    </source>
</evidence>
<dbReference type="InterPro" id="IPR014543">
    <property type="entry name" value="UCP028291"/>
</dbReference>
<evidence type="ECO:0000313" key="1">
    <source>
        <dbReference type="EMBL" id="MQY30471.1"/>
    </source>
</evidence>
<dbReference type="OrthoDB" id="9806511at2"/>
<dbReference type="AlphaFoldDB" id="A0A7K0DXN5"/>
<organism evidence="1 2">
    <name type="scientific">Nocardia aurantia</name>
    <dbReference type="NCBI Taxonomy" id="2585199"/>
    <lineage>
        <taxon>Bacteria</taxon>
        <taxon>Bacillati</taxon>
        <taxon>Actinomycetota</taxon>
        <taxon>Actinomycetes</taxon>
        <taxon>Mycobacteriales</taxon>
        <taxon>Nocardiaceae</taxon>
        <taxon>Nocardia</taxon>
    </lineage>
</organism>
<name>A0A7K0DXN5_9NOCA</name>